<sequence>MIAIKKGVIFILTVSVCMFILTGCGGKKVNTKSPEAVVRSLIRSYQEQNIQDVKTCYGLSENEEVQEELQKEIDYNLRLFKAYKAKSIDFKKSDSLGKSGDSQLVYVWFDYKPEDGEKDQECPVLSFYFVNKDEKRYSVVPAKDVTGEMSEYSRAAYKKFTGTDTYKKYKKDFEKFQKANPSYEEELDKRFSQSVSKT</sequence>
<dbReference type="EMBL" id="DXIQ01000038">
    <property type="protein sequence ID" value="HIV38593.1"/>
    <property type="molecule type" value="Genomic_DNA"/>
</dbReference>
<evidence type="ECO:0000313" key="1">
    <source>
        <dbReference type="EMBL" id="HIV38593.1"/>
    </source>
</evidence>
<reference evidence="1" key="1">
    <citation type="journal article" date="2021" name="PeerJ">
        <title>Extensive microbial diversity within the chicken gut microbiome revealed by metagenomics and culture.</title>
        <authorList>
            <person name="Gilroy R."/>
            <person name="Ravi A."/>
            <person name="Getino M."/>
            <person name="Pursley I."/>
            <person name="Horton D.L."/>
            <person name="Alikhan N.F."/>
            <person name="Baker D."/>
            <person name="Gharbi K."/>
            <person name="Hall N."/>
            <person name="Watson M."/>
            <person name="Adriaenssens E.M."/>
            <person name="Foster-Nyarko E."/>
            <person name="Jarju S."/>
            <person name="Secka A."/>
            <person name="Antonio M."/>
            <person name="Oren A."/>
            <person name="Chaudhuri R.R."/>
            <person name="La Ragione R."/>
            <person name="Hildebrand F."/>
            <person name="Pallen M.J."/>
        </authorList>
    </citation>
    <scope>NUCLEOTIDE SEQUENCE</scope>
    <source>
        <strain evidence="1">CHK195-9823</strain>
    </source>
</reference>
<gene>
    <name evidence="1" type="ORF">H9747_06275</name>
</gene>
<dbReference type="PROSITE" id="PS51257">
    <property type="entry name" value="PROKAR_LIPOPROTEIN"/>
    <property type="match status" value="1"/>
</dbReference>
<dbReference type="Proteomes" id="UP000886814">
    <property type="component" value="Unassembled WGS sequence"/>
</dbReference>
<organism evidence="1 2">
    <name type="scientific">Candidatus Blautia stercorigallinarum</name>
    <dbReference type="NCBI Taxonomy" id="2838501"/>
    <lineage>
        <taxon>Bacteria</taxon>
        <taxon>Bacillati</taxon>
        <taxon>Bacillota</taxon>
        <taxon>Clostridia</taxon>
        <taxon>Lachnospirales</taxon>
        <taxon>Lachnospiraceae</taxon>
        <taxon>Blautia</taxon>
    </lineage>
</organism>
<protein>
    <submittedName>
        <fullName evidence="1">Uncharacterized protein</fullName>
    </submittedName>
</protein>
<reference evidence="1" key="2">
    <citation type="submission" date="2021-04" db="EMBL/GenBank/DDBJ databases">
        <authorList>
            <person name="Gilroy R."/>
        </authorList>
    </citation>
    <scope>NUCLEOTIDE SEQUENCE</scope>
    <source>
        <strain evidence="1">CHK195-9823</strain>
    </source>
</reference>
<evidence type="ECO:0000313" key="2">
    <source>
        <dbReference type="Proteomes" id="UP000886814"/>
    </source>
</evidence>
<dbReference type="AlphaFoldDB" id="A0A9D1TEW5"/>
<proteinExistence type="predicted"/>
<comment type="caution">
    <text evidence="1">The sequence shown here is derived from an EMBL/GenBank/DDBJ whole genome shotgun (WGS) entry which is preliminary data.</text>
</comment>
<accession>A0A9D1TEW5</accession>
<name>A0A9D1TEW5_9FIRM</name>